<dbReference type="Proteomes" id="UP000215335">
    <property type="component" value="Unassembled WGS sequence"/>
</dbReference>
<dbReference type="OrthoDB" id="7699847at2759"/>
<sequence>MDLNTASIFGLLVEGIGYTQMEELLADANRKEFELARRAGDIDENGNPFITVIVDGSWLTRSYGTKYDSLSGVGTIIGQKTEKVLAE</sequence>
<dbReference type="Pfam" id="PF20700">
    <property type="entry name" value="Mutator"/>
    <property type="match status" value="1"/>
</dbReference>
<evidence type="ECO:0000313" key="3">
    <source>
        <dbReference type="Proteomes" id="UP000215335"/>
    </source>
</evidence>
<evidence type="ECO:0000259" key="1">
    <source>
        <dbReference type="Pfam" id="PF20700"/>
    </source>
</evidence>
<dbReference type="EMBL" id="NNAY01002868">
    <property type="protein sequence ID" value="OXU20417.1"/>
    <property type="molecule type" value="Genomic_DNA"/>
</dbReference>
<feature type="domain" description="Mutator-like transposase" evidence="1">
    <location>
        <begin position="21"/>
        <end position="86"/>
    </location>
</feature>
<proteinExistence type="predicted"/>
<accession>A0A232EQ23</accession>
<name>A0A232EQ23_9HYME</name>
<organism evidence="2 3">
    <name type="scientific">Trichomalopsis sarcophagae</name>
    <dbReference type="NCBI Taxonomy" id="543379"/>
    <lineage>
        <taxon>Eukaryota</taxon>
        <taxon>Metazoa</taxon>
        <taxon>Ecdysozoa</taxon>
        <taxon>Arthropoda</taxon>
        <taxon>Hexapoda</taxon>
        <taxon>Insecta</taxon>
        <taxon>Pterygota</taxon>
        <taxon>Neoptera</taxon>
        <taxon>Endopterygota</taxon>
        <taxon>Hymenoptera</taxon>
        <taxon>Apocrita</taxon>
        <taxon>Proctotrupomorpha</taxon>
        <taxon>Chalcidoidea</taxon>
        <taxon>Pteromalidae</taxon>
        <taxon>Pteromalinae</taxon>
        <taxon>Trichomalopsis</taxon>
    </lineage>
</organism>
<keyword evidence="3" id="KW-1185">Reference proteome</keyword>
<reference evidence="2 3" key="1">
    <citation type="journal article" date="2017" name="Curr. Biol.">
        <title>The Evolution of Venom by Co-option of Single-Copy Genes.</title>
        <authorList>
            <person name="Martinson E.O."/>
            <person name="Mrinalini"/>
            <person name="Kelkar Y.D."/>
            <person name="Chang C.H."/>
            <person name="Werren J.H."/>
        </authorList>
    </citation>
    <scope>NUCLEOTIDE SEQUENCE [LARGE SCALE GENOMIC DNA]</scope>
    <source>
        <strain evidence="2 3">Alberta</strain>
        <tissue evidence="2">Whole body</tissue>
    </source>
</reference>
<dbReference type="AlphaFoldDB" id="A0A232EQ23"/>
<protein>
    <recommendedName>
        <fullName evidence="1">Mutator-like transposase domain-containing protein</fullName>
    </recommendedName>
</protein>
<evidence type="ECO:0000313" key="2">
    <source>
        <dbReference type="EMBL" id="OXU20417.1"/>
    </source>
</evidence>
<gene>
    <name evidence="2" type="ORF">TSAR_002685</name>
</gene>
<comment type="caution">
    <text evidence="2">The sequence shown here is derived from an EMBL/GenBank/DDBJ whole genome shotgun (WGS) entry which is preliminary data.</text>
</comment>
<dbReference type="InterPro" id="IPR049012">
    <property type="entry name" value="Mutator_transp_dom"/>
</dbReference>